<reference evidence="1" key="1">
    <citation type="submission" date="2023-10" db="EMBL/GenBank/DDBJ databases">
        <title>Genome assembly of Pristionchus species.</title>
        <authorList>
            <person name="Yoshida K."/>
            <person name="Sommer R.J."/>
        </authorList>
    </citation>
    <scope>NUCLEOTIDE SEQUENCE</scope>
    <source>
        <strain evidence="1">RS0144</strain>
    </source>
</reference>
<organism evidence="1 2">
    <name type="scientific">Pristionchus entomophagus</name>
    <dbReference type="NCBI Taxonomy" id="358040"/>
    <lineage>
        <taxon>Eukaryota</taxon>
        <taxon>Metazoa</taxon>
        <taxon>Ecdysozoa</taxon>
        <taxon>Nematoda</taxon>
        <taxon>Chromadorea</taxon>
        <taxon>Rhabditida</taxon>
        <taxon>Rhabditina</taxon>
        <taxon>Diplogasteromorpha</taxon>
        <taxon>Diplogasteroidea</taxon>
        <taxon>Neodiplogasteridae</taxon>
        <taxon>Pristionchus</taxon>
    </lineage>
</organism>
<evidence type="ECO:0000313" key="1">
    <source>
        <dbReference type="EMBL" id="GMS93949.1"/>
    </source>
</evidence>
<dbReference type="PANTHER" id="PTHR11005">
    <property type="entry name" value="LYSOSOMAL ACID LIPASE-RELATED"/>
    <property type="match status" value="1"/>
</dbReference>
<name>A0AAV5TI45_9BILA</name>
<protein>
    <recommendedName>
        <fullName evidence="3">Hydrolase</fullName>
    </recommendedName>
</protein>
<feature type="non-terminal residue" evidence="1">
    <location>
        <position position="203"/>
    </location>
</feature>
<dbReference type="AlphaFoldDB" id="A0AAV5TI45"/>
<keyword evidence="2" id="KW-1185">Reference proteome</keyword>
<proteinExistence type="predicted"/>
<dbReference type="SUPFAM" id="SSF53474">
    <property type="entry name" value="alpha/beta-Hydrolases"/>
    <property type="match status" value="1"/>
</dbReference>
<evidence type="ECO:0008006" key="3">
    <source>
        <dbReference type="Google" id="ProtNLM"/>
    </source>
</evidence>
<sequence length="203" mass="22706">MGQYDYPAMIDYVLNVTRQSALFLVGHSQGAHTFFTATSRHPEIQKKVKLFFAFAPSLSSTHLGSIAIKTCVSNPRLIEAALSRIPDRAYSMPVLSPICGRTSFQGPCKWIFNELSGPVDQVDPLRLPVITAHFPGGTSNKNWKHWLQQVHNGTKYFDYGEEGNMAAYGTRHPREYDFSEFSVPTAIYFSPADKLVSSDDIKV</sequence>
<dbReference type="Proteomes" id="UP001432027">
    <property type="component" value="Unassembled WGS sequence"/>
</dbReference>
<gene>
    <name evidence="1" type="ORF">PENTCL1PPCAC_16124</name>
</gene>
<dbReference type="EMBL" id="BTSX01000004">
    <property type="protein sequence ID" value="GMS93949.1"/>
    <property type="molecule type" value="Genomic_DNA"/>
</dbReference>
<comment type="caution">
    <text evidence="1">The sequence shown here is derived from an EMBL/GenBank/DDBJ whole genome shotgun (WGS) entry which is preliminary data.</text>
</comment>
<accession>A0AAV5TI45</accession>
<dbReference type="InterPro" id="IPR029058">
    <property type="entry name" value="AB_hydrolase_fold"/>
</dbReference>
<dbReference type="Gene3D" id="3.40.50.1820">
    <property type="entry name" value="alpha/beta hydrolase"/>
    <property type="match status" value="1"/>
</dbReference>
<evidence type="ECO:0000313" key="2">
    <source>
        <dbReference type="Proteomes" id="UP001432027"/>
    </source>
</evidence>